<dbReference type="PROSITE" id="PS50157">
    <property type="entry name" value="ZINC_FINGER_C2H2_2"/>
    <property type="match status" value="2"/>
</dbReference>
<keyword evidence="1" id="KW-0479">Metal-binding</keyword>
<reference evidence="4" key="2">
    <citation type="submission" date="2023-05" db="EMBL/GenBank/DDBJ databases">
        <authorList>
            <consortium name="Lawrence Berkeley National Laboratory"/>
            <person name="Steindorff A."/>
            <person name="Hensen N."/>
            <person name="Bonometti L."/>
            <person name="Westerberg I."/>
            <person name="Brannstrom I.O."/>
            <person name="Guillou S."/>
            <person name="Cros-Aarteil S."/>
            <person name="Calhoun S."/>
            <person name="Haridas S."/>
            <person name="Kuo A."/>
            <person name="Mondo S."/>
            <person name="Pangilinan J."/>
            <person name="Riley R."/>
            <person name="Labutti K."/>
            <person name="Andreopoulos B."/>
            <person name="Lipzen A."/>
            <person name="Chen C."/>
            <person name="Yanf M."/>
            <person name="Daum C."/>
            <person name="Ng V."/>
            <person name="Clum A."/>
            <person name="Ohm R."/>
            <person name="Martin F."/>
            <person name="Silar P."/>
            <person name="Natvig D."/>
            <person name="Lalanne C."/>
            <person name="Gautier V."/>
            <person name="Ament-Velasquez S.L."/>
            <person name="Kruys A."/>
            <person name="Hutchinson M.I."/>
            <person name="Powell A.J."/>
            <person name="Barry K."/>
            <person name="Miller A.N."/>
            <person name="Grigoriev I.V."/>
            <person name="Debuchy R."/>
            <person name="Gladieux P."/>
            <person name="Thoren M.H."/>
            <person name="Johannesson H."/>
        </authorList>
    </citation>
    <scope>NUCLEOTIDE SEQUENCE</scope>
    <source>
        <strain evidence="4">CBS 731.68</strain>
    </source>
</reference>
<feature type="compositionally biased region" description="Polar residues" evidence="2">
    <location>
        <begin position="173"/>
        <end position="185"/>
    </location>
</feature>
<proteinExistence type="predicted"/>
<feature type="domain" description="C2H2-type" evidence="3">
    <location>
        <begin position="283"/>
        <end position="312"/>
    </location>
</feature>
<evidence type="ECO:0000313" key="5">
    <source>
        <dbReference type="Proteomes" id="UP001302602"/>
    </source>
</evidence>
<evidence type="ECO:0000256" key="2">
    <source>
        <dbReference type="SAM" id="MobiDB-lite"/>
    </source>
</evidence>
<feature type="region of interest" description="Disordered" evidence="2">
    <location>
        <begin position="166"/>
        <end position="220"/>
    </location>
</feature>
<dbReference type="Proteomes" id="UP001302602">
    <property type="component" value="Unassembled WGS sequence"/>
</dbReference>
<name>A0AAN6TXJ3_9PEZI</name>
<evidence type="ECO:0000313" key="4">
    <source>
        <dbReference type="EMBL" id="KAK4122562.1"/>
    </source>
</evidence>
<dbReference type="PROSITE" id="PS00028">
    <property type="entry name" value="ZINC_FINGER_C2H2_1"/>
    <property type="match status" value="1"/>
</dbReference>
<dbReference type="SMART" id="SM00355">
    <property type="entry name" value="ZnF_C2H2"/>
    <property type="match status" value="2"/>
</dbReference>
<dbReference type="GeneID" id="87824288"/>
<evidence type="ECO:0000259" key="3">
    <source>
        <dbReference type="PROSITE" id="PS50157"/>
    </source>
</evidence>
<sequence length="421" mass="46481">MTYHGLPTWHVSLELSDDVGGFDFNTLPTAGYTAGIDGSFYAPSDSAYAPSSYGPLTPSSDQSTPSFSGSFNFGSSFASSVDPVPFDLGLTPPPSTTYTRLPMTPMSDSFSDSAYHVFPATPTRQLGFTGQALSTPGSQLAPSQTMDYLVSQLGSQSLISAPSAVTRLDRSPNAVSQWTYPNSPISLDRESPKSVNSNDSRSKRAPSSEDDAMEDVSATTSRRRALLAGARQRTTALRQQVEQWSPASPTSMHVRIKRERKTRVAVPKDGESPLTSVSRRGTFKCIFGCKKVYLRKEHMVRHVKTKHDSEGNKYDTEAEKVLYCNWCPHKTNREDNWRSHLKLHIQERPTTGGNKPRVQYFEGAVLEYQEVMKRIHQKRKGTKPKKRSNSAASMGMDRLDGNGYRRLGVGHGARHTITMTG</sequence>
<feature type="region of interest" description="Disordered" evidence="2">
    <location>
        <begin position="375"/>
        <end position="421"/>
    </location>
</feature>
<gene>
    <name evidence="4" type="ORF">N657DRAFT_467440</name>
</gene>
<keyword evidence="1" id="KW-0863">Zinc-finger</keyword>
<keyword evidence="5" id="KW-1185">Reference proteome</keyword>
<dbReference type="GO" id="GO:0008270">
    <property type="term" value="F:zinc ion binding"/>
    <property type="evidence" value="ECO:0007669"/>
    <property type="project" value="UniProtKB-KW"/>
</dbReference>
<dbReference type="EMBL" id="MU853230">
    <property type="protein sequence ID" value="KAK4122562.1"/>
    <property type="molecule type" value="Genomic_DNA"/>
</dbReference>
<evidence type="ECO:0000256" key="1">
    <source>
        <dbReference type="PROSITE-ProRule" id="PRU00042"/>
    </source>
</evidence>
<dbReference type="RefSeq" id="XP_062646333.1">
    <property type="nucleotide sequence ID" value="XM_062787518.1"/>
</dbReference>
<dbReference type="Gene3D" id="3.30.160.60">
    <property type="entry name" value="Classic Zinc Finger"/>
    <property type="match status" value="1"/>
</dbReference>
<organism evidence="4 5">
    <name type="scientific">Parathielavia appendiculata</name>
    <dbReference type="NCBI Taxonomy" id="2587402"/>
    <lineage>
        <taxon>Eukaryota</taxon>
        <taxon>Fungi</taxon>
        <taxon>Dikarya</taxon>
        <taxon>Ascomycota</taxon>
        <taxon>Pezizomycotina</taxon>
        <taxon>Sordariomycetes</taxon>
        <taxon>Sordariomycetidae</taxon>
        <taxon>Sordariales</taxon>
        <taxon>Chaetomiaceae</taxon>
        <taxon>Parathielavia</taxon>
    </lineage>
</organism>
<feature type="domain" description="C2H2-type" evidence="3">
    <location>
        <begin position="322"/>
        <end position="349"/>
    </location>
</feature>
<feature type="compositionally biased region" description="Basic residues" evidence="2">
    <location>
        <begin position="375"/>
        <end position="388"/>
    </location>
</feature>
<protein>
    <recommendedName>
        <fullName evidence="3">C2H2-type domain-containing protein</fullName>
    </recommendedName>
</protein>
<dbReference type="InterPro" id="IPR013087">
    <property type="entry name" value="Znf_C2H2_type"/>
</dbReference>
<accession>A0AAN6TXJ3</accession>
<comment type="caution">
    <text evidence="4">The sequence shown here is derived from an EMBL/GenBank/DDBJ whole genome shotgun (WGS) entry which is preliminary data.</text>
</comment>
<reference evidence="4" key="1">
    <citation type="journal article" date="2023" name="Mol. Phylogenet. Evol.">
        <title>Genome-scale phylogeny and comparative genomics of the fungal order Sordariales.</title>
        <authorList>
            <person name="Hensen N."/>
            <person name="Bonometti L."/>
            <person name="Westerberg I."/>
            <person name="Brannstrom I.O."/>
            <person name="Guillou S."/>
            <person name="Cros-Aarteil S."/>
            <person name="Calhoun S."/>
            <person name="Haridas S."/>
            <person name="Kuo A."/>
            <person name="Mondo S."/>
            <person name="Pangilinan J."/>
            <person name="Riley R."/>
            <person name="LaButti K."/>
            <person name="Andreopoulos B."/>
            <person name="Lipzen A."/>
            <person name="Chen C."/>
            <person name="Yan M."/>
            <person name="Daum C."/>
            <person name="Ng V."/>
            <person name="Clum A."/>
            <person name="Steindorff A."/>
            <person name="Ohm R.A."/>
            <person name="Martin F."/>
            <person name="Silar P."/>
            <person name="Natvig D.O."/>
            <person name="Lalanne C."/>
            <person name="Gautier V."/>
            <person name="Ament-Velasquez S.L."/>
            <person name="Kruys A."/>
            <person name="Hutchinson M.I."/>
            <person name="Powell A.J."/>
            <person name="Barry K."/>
            <person name="Miller A.N."/>
            <person name="Grigoriev I.V."/>
            <person name="Debuchy R."/>
            <person name="Gladieux P."/>
            <person name="Hiltunen Thoren M."/>
            <person name="Johannesson H."/>
        </authorList>
    </citation>
    <scope>NUCLEOTIDE SEQUENCE</scope>
    <source>
        <strain evidence="4">CBS 731.68</strain>
    </source>
</reference>
<keyword evidence="1" id="KW-0862">Zinc</keyword>
<dbReference type="AlphaFoldDB" id="A0AAN6TXJ3"/>